<dbReference type="Proteomes" id="UP000289260">
    <property type="component" value="Chromosome"/>
</dbReference>
<feature type="compositionally biased region" description="Polar residues" evidence="1">
    <location>
        <begin position="1"/>
        <end position="11"/>
    </location>
</feature>
<keyword evidence="3" id="KW-1185">Reference proteome</keyword>
<dbReference type="RefSeq" id="WP_130110394.1">
    <property type="nucleotide sequence ID" value="NZ_CP035806.1"/>
</dbReference>
<feature type="compositionally biased region" description="Acidic residues" evidence="1">
    <location>
        <begin position="43"/>
        <end position="52"/>
    </location>
</feature>
<gene>
    <name evidence="2" type="ORF">EVS81_10820</name>
</gene>
<evidence type="ECO:0000313" key="3">
    <source>
        <dbReference type="Proteomes" id="UP000289260"/>
    </source>
</evidence>
<dbReference type="AlphaFoldDB" id="A0A4P6KFL0"/>
<proteinExistence type="predicted"/>
<dbReference type="KEGG" id="ltr:EVS81_10820"/>
<feature type="compositionally biased region" description="Basic and acidic residues" evidence="1">
    <location>
        <begin position="53"/>
        <end position="66"/>
    </location>
</feature>
<reference evidence="2 3" key="1">
    <citation type="submission" date="2019-02" db="EMBL/GenBank/DDBJ databases">
        <authorList>
            <person name="Sun L."/>
            <person name="Pan D."/>
            <person name="Wu X."/>
        </authorList>
    </citation>
    <scope>NUCLEOTIDE SEQUENCE [LARGE SCALE GENOMIC DNA]</scope>
    <source>
        <strain evidence="2 3">JW-1</strain>
    </source>
</reference>
<feature type="region of interest" description="Disordered" evidence="1">
    <location>
        <begin position="1"/>
        <end position="66"/>
    </location>
</feature>
<dbReference type="EMBL" id="CP035806">
    <property type="protein sequence ID" value="QBE49265.1"/>
    <property type="molecule type" value="Genomic_DNA"/>
</dbReference>
<accession>A0A4P6KFL0</accession>
<organism evidence="2 3">
    <name type="scientific">Leucobacter triazinivorans</name>
    <dbReference type="NCBI Taxonomy" id="1784719"/>
    <lineage>
        <taxon>Bacteria</taxon>
        <taxon>Bacillati</taxon>
        <taxon>Actinomycetota</taxon>
        <taxon>Actinomycetes</taxon>
        <taxon>Micrococcales</taxon>
        <taxon>Microbacteriaceae</taxon>
        <taxon>Leucobacter</taxon>
    </lineage>
</organism>
<name>A0A4P6KFL0_9MICO</name>
<sequence length="66" mass="7391">MTGSERGNTTHGPRLDEEMEQESRGMVQGHGAPHAEPFRETEPLPDDTDPEEVERAFRGDRGEEQA</sequence>
<evidence type="ECO:0000256" key="1">
    <source>
        <dbReference type="SAM" id="MobiDB-lite"/>
    </source>
</evidence>
<protein>
    <submittedName>
        <fullName evidence="2">Uncharacterized protein</fullName>
    </submittedName>
</protein>
<dbReference type="OrthoDB" id="5519961at2"/>
<evidence type="ECO:0000313" key="2">
    <source>
        <dbReference type="EMBL" id="QBE49265.1"/>
    </source>
</evidence>